<feature type="transmembrane region" description="Helical" evidence="5">
    <location>
        <begin position="326"/>
        <end position="343"/>
    </location>
</feature>
<gene>
    <name evidence="6" type="ORF">MEDL_1709</name>
</gene>
<feature type="transmembrane region" description="Helical" evidence="5">
    <location>
        <begin position="116"/>
        <end position="134"/>
    </location>
</feature>
<dbReference type="InterPro" id="IPR011701">
    <property type="entry name" value="MFS"/>
</dbReference>
<keyword evidence="7" id="KW-1185">Reference proteome</keyword>
<comment type="subcellular location">
    <subcellularLocation>
        <location evidence="1">Membrane</location>
        <topology evidence="1">Multi-pass membrane protein</topology>
    </subcellularLocation>
</comment>
<protein>
    <submittedName>
        <fullName evidence="6">SLC46A3</fullName>
    </submittedName>
</protein>
<feature type="transmembrane region" description="Helical" evidence="5">
    <location>
        <begin position="382"/>
        <end position="404"/>
    </location>
</feature>
<name>A0A8S3PSP4_MYTED</name>
<keyword evidence="2 5" id="KW-0812">Transmembrane</keyword>
<feature type="transmembrane region" description="Helical" evidence="5">
    <location>
        <begin position="299"/>
        <end position="319"/>
    </location>
</feature>
<dbReference type="SUPFAM" id="SSF103473">
    <property type="entry name" value="MFS general substrate transporter"/>
    <property type="match status" value="1"/>
</dbReference>
<dbReference type="PANTHER" id="PTHR23507">
    <property type="entry name" value="ZGC:174356"/>
    <property type="match status" value="1"/>
</dbReference>
<comment type="caution">
    <text evidence="6">The sequence shown here is derived from an EMBL/GenBank/DDBJ whole genome shotgun (WGS) entry which is preliminary data.</text>
</comment>
<feature type="transmembrane region" description="Helical" evidence="5">
    <location>
        <begin position="7"/>
        <end position="29"/>
    </location>
</feature>
<dbReference type="PANTHER" id="PTHR23507:SF1">
    <property type="entry name" value="FI18259P1-RELATED"/>
    <property type="match status" value="1"/>
</dbReference>
<dbReference type="OrthoDB" id="419734at2759"/>
<feature type="transmembrane region" description="Helical" evidence="5">
    <location>
        <begin position="140"/>
        <end position="165"/>
    </location>
</feature>
<feature type="transmembrane region" description="Helical" evidence="5">
    <location>
        <begin position="208"/>
        <end position="228"/>
    </location>
</feature>
<organism evidence="6 7">
    <name type="scientific">Mytilus edulis</name>
    <name type="common">Blue mussel</name>
    <dbReference type="NCBI Taxonomy" id="6550"/>
    <lineage>
        <taxon>Eukaryota</taxon>
        <taxon>Metazoa</taxon>
        <taxon>Spiralia</taxon>
        <taxon>Lophotrochozoa</taxon>
        <taxon>Mollusca</taxon>
        <taxon>Bivalvia</taxon>
        <taxon>Autobranchia</taxon>
        <taxon>Pteriomorphia</taxon>
        <taxon>Mytilida</taxon>
        <taxon>Mytiloidea</taxon>
        <taxon>Mytilidae</taxon>
        <taxon>Mytilinae</taxon>
        <taxon>Mytilus</taxon>
    </lineage>
</organism>
<feature type="transmembrane region" description="Helical" evidence="5">
    <location>
        <begin position="83"/>
        <end position="104"/>
    </location>
</feature>
<evidence type="ECO:0000256" key="5">
    <source>
        <dbReference type="SAM" id="Phobius"/>
    </source>
</evidence>
<evidence type="ECO:0000313" key="7">
    <source>
        <dbReference type="Proteomes" id="UP000683360"/>
    </source>
</evidence>
<dbReference type="Proteomes" id="UP000683360">
    <property type="component" value="Unassembled WGS sequence"/>
</dbReference>
<dbReference type="EMBL" id="CAJPWZ010000117">
    <property type="protein sequence ID" value="CAG2186172.1"/>
    <property type="molecule type" value="Genomic_DNA"/>
</dbReference>
<evidence type="ECO:0000256" key="2">
    <source>
        <dbReference type="ARBA" id="ARBA00022692"/>
    </source>
</evidence>
<evidence type="ECO:0000256" key="3">
    <source>
        <dbReference type="ARBA" id="ARBA00022989"/>
    </source>
</evidence>
<accession>A0A8S3PSP4</accession>
<evidence type="ECO:0000256" key="1">
    <source>
        <dbReference type="ARBA" id="ARBA00004141"/>
    </source>
</evidence>
<keyword evidence="3 5" id="KW-1133">Transmembrane helix</keyword>
<dbReference type="Gene3D" id="1.20.1250.20">
    <property type="entry name" value="MFS general substrate transporter like domains"/>
    <property type="match status" value="1"/>
</dbReference>
<dbReference type="AlphaFoldDB" id="A0A8S3PSP4"/>
<evidence type="ECO:0000313" key="6">
    <source>
        <dbReference type="EMBL" id="CAG2186172.1"/>
    </source>
</evidence>
<feature type="transmembrane region" description="Helical" evidence="5">
    <location>
        <begin position="259"/>
        <end position="279"/>
    </location>
</feature>
<dbReference type="InterPro" id="IPR036259">
    <property type="entry name" value="MFS_trans_sf"/>
</dbReference>
<reference evidence="6" key="1">
    <citation type="submission" date="2021-03" db="EMBL/GenBank/DDBJ databases">
        <authorList>
            <person name="Bekaert M."/>
        </authorList>
    </citation>
    <scope>NUCLEOTIDE SEQUENCE</scope>
</reference>
<evidence type="ECO:0000256" key="4">
    <source>
        <dbReference type="ARBA" id="ARBA00023136"/>
    </source>
</evidence>
<keyword evidence="4 5" id="KW-0472">Membrane</keyword>
<dbReference type="GO" id="GO:0022857">
    <property type="term" value="F:transmembrane transporter activity"/>
    <property type="evidence" value="ECO:0007669"/>
    <property type="project" value="InterPro"/>
</dbReference>
<feature type="transmembrane region" description="Helical" evidence="5">
    <location>
        <begin position="177"/>
        <end position="202"/>
    </location>
</feature>
<dbReference type="GO" id="GO:0016020">
    <property type="term" value="C:membrane"/>
    <property type="evidence" value="ECO:0007669"/>
    <property type="project" value="UniProtKB-SubCell"/>
</dbReference>
<dbReference type="Pfam" id="PF07690">
    <property type="entry name" value="MFS_1"/>
    <property type="match status" value="1"/>
</dbReference>
<sequence length="441" mass="48937">MVGISSAILNCIPVEILVILHTISVMTLIPVQSYYLIDKTAKQHNQAHILKDSESACHVSNETSTSHRNDSSDIIQREAAENLMYLSLCVTIVSVIPIFLFGYLSDVYGRRQMWTVCACGTLAKEIILLLTVVYELPTWVLYFGQVIFALTGTYSGAMVIIFGSISDTTEEGKDRSFRITVVQGTGMLTSAVTTFGMGFWIFEEAFKFPIIMTLFLTAINLVLGFLLLPQKKQPATKLKTVLAPFKIYIDAEPDRRRKMFLCLSVFLVLSSCLVGKLGYQKLFLMRNPLCWNVLHVQVLRAMQTLFNTIFVIGIVRLLLRITSENVLAGCMSISAFPMLRAIMSKLVGADEQGSVFASMACLDELVAAIAHLTYGKLYTFSVAWFPGLIFVVMSGLSIITLFGAKVLHGWMHKDPNESVKALSYINTSSFSSDTKETGNVI</sequence>
<proteinExistence type="predicted"/>